<organism evidence="2 3">
    <name type="scientific">Hyalella azteca</name>
    <name type="common">Amphipod</name>
    <dbReference type="NCBI Taxonomy" id="294128"/>
    <lineage>
        <taxon>Eukaryota</taxon>
        <taxon>Metazoa</taxon>
        <taxon>Ecdysozoa</taxon>
        <taxon>Arthropoda</taxon>
        <taxon>Crustacea</taxon>
        <taxon>Multicrustacea</taxon>
        <taxon>Malacostraca</taxon>
        <taxon>Eumalacostraca</taxon>
        <taxon>Peracarida</taxon>
        <taxon>Amphipoda</taxon>
        <taxon>Senticaudata</taxon>
        <taxon>Talitrida</taxon>
        <taxon>Talitroidea</taxon>
        <taxon>Hyalellidae</taxon>
        <taxon>Hyalella</taxon>
    </lineage>
</organism>
<dbReference type="OrthoDB" id="8249012at2759"/>
<feature type="compositionally biased region" description="Low complexity" evidence="1">
    <location>
        <begin position="224"/>
        <end position="234"/>
    </location>
</feature>
<dbReference type="CTD" id="32123"/>
<dbReference type="RefSeq" id="XP_018018639.1">
    <property type="nucleotide sequence ID" value="XM_018163150.2"/>
</dbReference>
<dbReference type="PANTHER" id="PTHR21521">
    <property type="entry name" value="AMUN, ISOFORM A"/>
    <property type="match status" value="1"/>
</dbReference>
<dbReference type="Proteomes" id="UP000694843">
    <property type="component" value="Unplaced"/>
</dbReference>
<sequence length="415" mass="44770">MAANMKDPRTFFTSGTPAQYEYVYNLYEEAVKLKAIQKNKKVADYLKLDKWFQNELPKRIKSRGKDAHLIHEELVQCMKWKLARGKFSPRIKDLVQMNTPRLCITETKKAFRALLKKDDLSSAIQALCNLKGVGPAMASVMLTAADAEQCGFMADECLLAIPEIESIDYTTKELLNFVDQLKSAATRLNNSGGSGWNAHKVEQALWALFVLNDNKKELLDDMPSSDVAASSSSSQPAENGTDAPTHKNGDNESSSDSADSNANKENVTRNGAPRPEDDSNDSLPSAAPATNDTKMLGVQEDTNDSVASSACSSSGGAQRPEDDEDLDSKGEEDSMNAVSPSNQISEDTNDSVTAAASLTNGSNGASKPAQPLDDDDNSLPQAVDKNESQDALHPPSHEAPSAEEEPAAKKAKLAE</sequence>
<feature type="region of interest" description="Disordered" evidence="1">
    <location>
        <begin position="221"/>
        <end position="415"/>
    </location>
</feature>
<feature type="compositionally biased region" description="Low complexity" evidence="1">
    <location>
        <begin position="251"/>
        <end position="265"/>
    </location>
</feature>
<evidence type="ECO:0000313" key="3">
    <source>
        <dbReference type="RefSeq" id="XP_018018639.1"/>
    </source>
</evidence>
<name>A0A8B7NXU8_HYAAZ</name>
<keyword evidence="2" id="KW-1185">Reference proteome</keyword>
<proteinExistence type="predicted"/>
<evidence type="ECO:0000256" key="1">
    <source>
        <dbReference type="SAM" id="MobiDB-lite"/>
    </source>
</evidence>
<dbReference type="AlphaFoldDB" id="A0A8B7NXU8"/>
<dbReference type="OMA" id="KKWSAHS"/>
<dbReference type="GeneID" id="108675159"/>
<feature type="compositionally biased region" description="Polar residues" evidence="1">
    <location>
        <begin position="336"/>
        <end position="365"/>
    </location>
</feature>
<evidence type="ECO:0000313" key="2">
    <source>
        <dbReference type="Proteomes" id="UP000694843"/>
    </source>
</evidence>
<dbReference type="PANTHER" id="PTHR21521:SF0">
    <property type="entry name" value="AMUN, ISOFORM A"/>
    <property type="match status" value="1"/>
</dbReference>
<protein>
    <submittedName>
        <fullName evidence="3">Uncharacterized protein LOC108675159</fullName>
    </submittedName>
</protein>
<reference evidence="3" key="1">
    <citation type="submission" date="2025-08" db="UniProtKB">
        <authorList>
            <consortium name="RefSeq"/>
        </authorList>
    </citation>
    <scope>IDENTIFICATION</scope>
    <source>
        <tissue evidence="3">Whole organism</tissue>
    </source>
</reference>
<accession>A0A8B7NXU8</accession>
<feature type="compositionally biased region" description="Low complexity" evidence="1">
    <location>
        <begin position="305"/>
        <end position="317"/>
    </location>
</feature>
<feature type="compositionally biased region" description="Basic and acidic residues" evidence="1">
    <location>
        <begin position="406"/>
        <end position="415"/>
    </location>
</feature>
<gene>
    <name evidence="3" type="primary">LOC108675159</name>
</gene>
<dbReference type="KEGG" id="hazt:108675159"/>